<evidence type="ECO:0000256" key="4">
    <source>
        <dbReference type="ARBA" id="ARBA00022701"/>
    </source>
</evidence>
<dbReference type="Proteomes" id="UP000193467">
    <property type="component" value="Unassembled WGS sequence"/>
</dbReference>
<dbReference type="EMBL" id="MCGR01000041">
    <property type="protein sequence ID" value="ORY74524.1"/>
    <property type="molecule type" value="Genomic_DNA"/>
</dbReference>
<evidence type="ECO:0000256" key="1">
    <source>
        <dbReference type="ARBA" id="ARBA00004245"/>
    </source>
</evidence>
<dbReference type="GO" id="GO:0000776">
    <property type="term" value="C:kinetochore"/>
    <property type="evidence" value="ECO:0007669"/>
    <property type="project" value="TreeGrafter"/>
</dbReference>
<keyword evidence="5" id="KW-0175">Coiled coil</keyword>
<feature type="compositionally biased region" description="Polar residues" evidence="7">
    <location>
        <begin position="434"/>
        <end position="445"/>
    </location>
</feature>
<gene>
    <name evidence="9" type="ORF">BCR35DRAFT_140361</name>
</gene>
<reference evidence="9 10" key="1">
    <citation type="submission" date="2016-07" db="EMBL/GenBank/DDBJ databases">
        <title>Pervasive Adenine N6-methylation of Active Genes in Fungi.</title>
        <authorList>
            <consortium name="DOE Joint Genome Institute"/>
            <person name="Mondo S.J."/>
            <person name="Dannebaum R.O."/>
            <person name="Kuo R.C."/>
            <person name="Labutti K."/>
            <person name="Haridas S."/>
            <person name="Kuo A."/>
            <person name="Salamov A."/>
            <person name="Ahrendt S.R."/>
            <person name="Lipzen A."/>
            <person name="Sullivan W."/>
            <person name="Andreopoulos W.B."/>
            <person name="Clum A."/>
            <person name="Lindquist E."/>
            <person name="Daum C."/>
            <person name="Ramamoorthy G.K."/>
            <person name="Gryganskyi A."/>
            <person name="Culley D."/>
            <person name="Magnuson J.K."/>
            <person name="James T.Y."/>
            <person name="O'Malley M.A."/>
            <person name="Stajich J.E."/>
            <person name="Spatafora J.W."/>
            <person name="Visel A."/>
            <person name="Grigoriev I.V."/>
        </authorList>
    </citation>
    <scope>NUCLEOTIDE SEQUENCE [LARGE SCALE GENOMIC DNA]</scope>
    <source>
        <strain evidence="9 10">62-1032</strain>
    </source>
</reference>
<name>A0A1Y2ET85_9BASI</name>
<evidence type="ECO:0000256" key="3">
    <source>
        <dbReference type="ARBA" id="ARBA00022490"/>
    </source>
</evidence>
<dbReference type="Gene3D" id="6.10.250.1080">
    <property type="match status" value="1"/>
</dbReference>
<evidence type="ECO:0000313" key="9">
    <source>
        <dbReference type="EMBL" id="ORY74524.1"/>
    </source>
</evidence>
<comment type="similarity">
    <text evidence="2">Belongs to the nudE family.</text>
</comment>
<feature type="region of interest" description="Disordered" evidence="7">
    <location>
        <begin position="482"/>
        <end position="553"/>
    </location>
</feature>
<protein>
    <recommendedName>
        <fullName evidence="8">NUDE domain-containing protein</fullName>
    </recommendedName>
</protein>
<dbReference type="Pfam" id="PF04880">
    <property type="entry name" value="NUDE_C"/>
    <property type="match status" value="1"/>
</dbReference>
<feature type="compositionally biased region" description="Polar residues" evidence="7">
    <location>
        <begin position="305"/>
        <end position="328"/>
    </location>
</feature>
<keyword evidence="4" id="KW-0493">Microtubule</keyword>
<evidence type="ECO:0000256" key="5">
    <source>
        <dbReference type="ARBA" id="ARBA00023054"/>
    </source>
</evidence>
<dbReference type="GO" id="GO:0007059">
    <property type="term" value="P:chromosome segregation"/>
    <property type="evidence" value="ECO:0007669"/>
    <property type="project" value="TreeGrafter"/>
</dbReference>
<feature type="region of interest" description="Disordered" evidence="7">
    <location>
        <begin position="41"/>
        <end position="84"/>
    </location>
</feature>
<feature type="compositionally biased region" description="Low complexity" evidence="7">
    <location>
        <begin position="446"/>
        <end position="456"/>
    </location>
</feature>
<feature type="compositionally biased region" description="Low complexity" evidence="7">
    <location>
        <begin position="179"/>
        <end position="199"/>
    </location>
</feature>
<feature type="compositionally biased region" description="Pro residues" evidence="7">
    <location>
        <begin position="200"/>
        <end position="221"/>
    </location>
</feature>
<accession>A0A1Y2ET85</accession>
<feature type="compositionally biased region" description="Polar residues" evidence="7">
    <location>
        <begin position="363"/>
        <end position="372"/>
    </location>
</feature>
<dbReference type="GO" id="GO:0000132">
    <property type="term" value="P:establishment of mitotic spindle orientation"/>
    <property type="evidence" value="ECO:0007669"/>
    <property type="project" value="TreeGrafter"/>
</dbReference>
<sequence length="553" mass="59009">MEKGEREMRKGLEEARGECEDWKTKYTATLRDHTNTMTHMQRELESLRASEKDVRTKLRDMELDNDDLEKSEREKDSSLQDLENRYGKSIERIALLEEELVNKAQLEEEVQRLKDELRDLHEELAVIRTQSTTYPPAYPRPLTPPGTTTSDSHPLLSTTSSSPTPAESEDVFATPRKPTSPSSTILSSPPSISLVNPTPMRSPPAPRPDPPSPIPPLPPFPASSHASTSRSSALSSSTLARSTKTRNLSSAAPPATPKAIRESRVNGTIQDMKNMTDRVKQLTSRLDSRRNLVMAGSSIPRASMSPGSSGLARSSTSRRLATGTSSLGKSVGPTAARAELRSSSRAGSRTGSESESAMLVGSTRPSSRSAMRQSIGGGGRTSIPVRPPSRLSSLSTTSSSSRPVTPSLPSGRSPTPTSSRPSSSLSNRPPWGSTAANTQQSSLGVSTRGPPSLTTSTRRRASTALPDGINLAKSVRGSALGVSTNRHSTEIPLPRRSVSRNGTRPGEAEEMPPPPRVAGAGGSLGKSTMGVSAERRASFGLMKSVRRPSGTGP</sequence>
<dbReference type="GO" id="GO:0047496">
    <property type="term" value="P:vesicle transport along microtubule"/>
    <property type="evidence" value="ECO:0007669"/>
    <property type="project" value="TreeGrafter"/>
</dbReference>
<dbReference type="InterPro" id="IPR006964">
    <property type="entry name" value="NUDE_dom"/>
</dbReference>
<evidence type="ECO:0000256" key="2">
    <source>
        <dbReference type="ARBA" id="ARBA00007429"/>
    </source>
</evidence>
<keyword evidence="3" id="KW-0963">Cytoplasm</keyword>
<dbReference type="GO" id="GO:0051642">
    <property type="term" value="P:centrosome localization"/>
    <property type="evidence" value="ECO:0007669"/>
    <property type="project" value="TreeGrafter"/>
</dbReference>
<dbReference type="InterPro" id="IPR033494">
    <property type="entry name" value="NUDE"/>
</dbReference>
<evidence type="ECO:0000256" key="6">
    <source>
        <dbReference type="ARBA" id="ARBA00023212"/>
    </source>
</evidence>
<dbReference type="STRING" id="106004.A0A1Y2ET85"/>
<feature type="domain" description="NUDE" evidence="8">
    <location>
        <begin position="78"/>
        <end position="194"/>
    </location>
</feature>
<keyword evidence="10" id="KW-1185">Reference proteome</keyword>
<feature type="compositionally biased region" description="Basic and acidic residues" evidence="7">
    <location>
        <begin position="274"/>
        <end position="290"/>
    </location>
</feature>
<dbReference type="PANTHER" id="PTHR10921:SF1">
    <property type="entry name" value="NUCLEAR DISTRIBUTION PROTEIN NUDE HOMOLOG"/>
    <property type="match status" value="1"/>
</dbReference>
<feature type="compositionally biased region" description="Low complexity" evidence="7">
    <location>
        <begin position="335"/>
        <end position="357"/>
    </location>
</feature>
<dbReference type="GO" id="GO:0007020">
    <property type="term" value="P:microtubule nucleation"/>
    <property type="evidence" value="ECO:0007669"/>
    <property type="project" value="TreeGrafter"/>
</dbReference>
<dbReference type="AlphaFoldDB" id="A0A1Y2ET85"/>
<evidence type="ECO:0000259" key="8">
    <source>
        <dbReference type="Pfam" id="PF04880"/>
    </source>
</evidence>
<organism evidence="9 10">
    <name type="scientific">Leucosporidium creatinivorum</name>
    <dbReference type="NCBI Taxonomy" id="106004"/>
    <lineage>
        <taxon>Eukaryota</taxon>
        <taxon>Fungi</taxon>
        <taxon>Dikarya</taxon>
        <taxon>Basidiomycota</taxon>
        <taxon>Pucciniomycotina</taxon>
        <taxon>Microbotryomycetes</taxon>
        <taxon>Leucosporidiales</taxon>
        <taxon>Leucosporidium</taxon>
    </lineage>
</organism>
<feature type="region of interest" description="Disordered" evidence="7">
    <location>
        <begin position="127"/>
        <end position="470"/>
    </location>
</feature>
<keyword evidence="6" id="KW-0206">Cytoskeleton</keyword>
<dbReference type="GO" id="GO:0005871">
    <property type="term" value="C:kinesin complex"/>
    <property type="evidence" value="ECO:0007669"/>
    <property type="project" value="TreeGrafter"/>
</dbReference>
<evidence type="ECO:0000313" key="10">
    <source>
        <dbReference type="Proteomes" id="UP000193467"/>
    </source>
</evidence>
<dbReference type="GO" id="GO:0008017">
    <property type="term" value="F:microtubule binding"/>
    <property type="evidence" value="ECO:0007669"/>
    <property type="project" value="InterPro"/>
</dbReference>
<proteinExistence type="inferred from homology"/>
<comment type="subcellular location">
    <subcellularLocation>
        <location evidence="1">Cytoplasm</location>
        <location evidence="1">Cytoskeleton</location>
    </subcellularLocation>
</comment>
<feature type="compositionally biased region" description="Low complexity" evidence="7">
    <location>
        <begin position="145"/>
        <end position="165"/>
    </location>
</feature>
<comment type="caution">
    <text evidence="9">The sequence shown here is derived from an EMBL/GenBank/DDBJ whole genome shotgun (WGS) entry which is preliminary data.</text>
</comment>
<dbReference type="InParanoid" id="A0A1Y2ET85"/>
<feature type="compositionally biased region" description="Low complexity" evidence="7">
    <location>
        <begin position="222"/>
        <end position="242"/>
    </location>
</feature>
<evidence type="ECO:0000256" key="7">
    <source>
        <dbReference type="SAM" id="MobiDB-lite"/>
    </source>
</evidence>
<dbReference type="OrthoDB" id="5877028at2759"/>
<feature type="compositionally biased region" description="Low complexity" evidence="7">
    <location>
        <begin position="388"/>
        <end position="430"/>
    </location>
</feature>
<dbReference type="PANTHER" id="PTHR10921">
    <property type="entry name" value="NUCLEAR DISTRIBUTION PROTEIN NUDE HOMOLOG 1"/>
    <property type="match status" value="1"/>
</dbReference>
<dbReference type="GO" id="GO:0005874">
    <property type="term" value="C:microtubule"/>
    <property type="evidence" value="ECO:0007669"/>
    <property type="project" value="UniProtKB-KW"/>
</dbReference>